<evidence type="ECO:0000256" key="1">
    <source>
        <dbReference type="SAM" id="MobiDB-lite"/>
    </source>
</evidence>
<feature type="compositionally biased region" description="Low complexity" evidence="1">
    <location>
        <begin position="163"/>
        <end position="178"/>
    </location>
</feature>
<feature type="transmembrane region" description="Helical" evidence="2">
    <location>
        <begin position="190"/>
        <end position="211"/>
    </location>
</feature>
<comment type="caution">
    <text evidence="3">The sequence shown here is derived from an EMBL/GenBank/DDBJ whole genome shotgun (WGS) entry which is preliminary data.</text>
</comment>
<dbReference type="RefSeq" id="XP_040789555.1">
    <property type="nucleotide sequence ID" value="XM_040937627.1"/>
</dbReference>
<organism evidence="3 4">
    <name type="scientific">Cucurbitaria berberidis CBS 394.84</name>
    <dbReference type="NCBI Taxonomy" id="1168544"/>
    <lineage>
        <taxon>Eukaryota</taxon>
        <taxon>Fungi</taxon>
        <taxon>Dikarya</taxon>
        <taxon>Ascomycota</taxon>
        <taxon>Pezizomycotina</taxon>
        <taxon>Dothideomycetes</taxon>
        <taxon>Pleosporomycetidae</taxon>
        <taxon>Pleosporales</taxon>
        <taxon>Pleosporineae</taxon>
        <taxon>Cucurbitariaceae</taxon>
        <taxon>Cucurbitaria</taxon>
    </lineage>
</organism>
<evidence type="ECO:0000313" key="4">
    <source>
        <dbReference type="Proteomes" id="UP000800039"/>
    </source>
</evidence>
<evidence type="ECO:0008006" key="5">
    <source>
        <dbReference type="Google" id="ProtNLM"/>
    </source>
</evidence>
<keyword evidence="2" id="KW-1133">Transmembrane helix</keyword>
<reference evidence="3" key="1">
    <citation type="submission" date="2020-01" db="EMBL/GenBank/DDBJ databases">
        <authorList>
            <consortium name="DOE Joint Genome Institute"/>
            <person name="Haridas S."/>
            <person name="Albert R."/>
            <person name="Binder M."/>
            <person name="Bloem J."/>
            <person name="Labutti K."/>
            <person name="Salamov A."/>
            <person name="Andreopoulos B."/>
            <person name="Baker S.E."/>
            <person name="Barry K."/>
            <person name="Bills G."/>
            <person name="Bluhm B.H."/>
            <person name="Cannon C."/>
            <person name="Castanera R."/>
            <person name="Culley D.E."/>
            <person name="Daum C."/>
            <person name="Ezra D."/>
            <person name="Gonzalez J.B."/>
            <person name="Henrissat B."/>
            <person name="Kuo A."/>
            <person name="Liang C."/>
            <person name="Lipzen A."/>
            <person name="Lutzoni F."/>
            <person name="Magnuson J."/>
            <person name="Mondo S."/>
            <person name="Nolan M."/>
            <person name="Ohm R."/>
            <person name="Pangilinan J."/>
            <person name="Park H.-J."/>
            <person name="Ramirez L."/>
            <person name="Alfaro M."/>
            <person name="Sun H."/>
            <person name="Tritt A."/>
            <person name="Yoshinaga Y."/>
            <person name="Zwiers L.-H."/>
            <person name="Turgeon B.G."/>
            <person name="Goodwin S.B."/>
            <person name="Spatafora J.W."/>
            <person name="Crous P.W."/>
            <person name="Grigoriev I.V."/>
        </authorList>
    </citation>
    <scope>NUCLEOTIDE SEQUENCE</scope>
    <source>
        <strain evidence="3">CBS 394.84</strain>
    </source>
</reference>
<accession>A0A9P4GJY1</accession>
<feature type="region of interest" description="Disordered" evidence="1">
    <location>
        <begin position="219"/>
        <end position="280"/>
    </location>
</feature>
<keyword evidence="2" id="KW-0472">Membrane</keyword>
<dbReference type="Proteomes" id="UP000800039">
    <property type="component" value="Unassembled WGS sequence"/>
</dbReference>
<gene>
    <name evidence="3" type="ORF">K460DRAFT_413805</name>
</gene>
<sequence>MTLAQRSPCYFANGTVLPDEEFYNSYQPCTSGGPPTICCAFDRPNPAGGIRDTVDECLPNGLCQNRAGDATTWWANFCTSSGIEFGKCITACRSTKDKYGHTQLTPCTGKADSDRWCCGANNPTCCADESRVVRLAQVLGGALSSSMVSSSVVSSASATASSVSGAAPSTTATSVAPGQTEKKTKLSGGAIAGIVLGAIAGLTILAGIFVAQRARYKNKASTSGTSNHVETPTNPYIPQEYVGPGPEGYATQYAPPAELPPVSPRELHSGNHMSLAPPFP</sequence>
<feature type="compositionally biased region" description="Polar residues" evidence="1">
    <location>
        <begin position="219"/>
        <end position="236"/>
    </location>
</feature>
<protein>
    <recommendedName>
        <fullName evidence="5">Mid2 domain-containing protein</fullName>
    </recommendedName>
</protein>
<feature type="region of interest" description="Disordered" evidence="1">
    <location>
        <begin position="163"/>
        <end position="182"/>
    </location>
</feature>
<keyword evidence="2" id="KW-0812">Transmembrane</keyword>
<dbReference type="EMBL" id="ML976615">
    <property type="protein sequence ID" value="KAF1846992.1"/>
    <property type="molecule type" value="Genomic_DNA"/>
</dbReference>
<name>A0A9P4GJY1_9PLEO</name>
<dbReference type="OrthoDB" id="5215637at2759"/>
<proteinExistence type="predicted"/>
<dbReference type="GeneID" id="63854877"/>
<evidence type="ECO:0000313" key="3">
    <source>
        <dbReference type="EMBL" id="KAF1846992.1"/>
    </source>
</evidence>
<dbReference type="AlphaFoldDB" id="A0A9P4GJY1"/>
<keyword evidence="4" id="KW-1185">Reference proteome</keyword>
<evidence type="ECO:0000256" key="2">
    <source>
        <dbReference type="SAM" id="Phobius"/>
    </source>
</evidence>